<dbReference type="GO" id="GO:0003723">
    <property type="term" value="F:RNA binding"/>
    <property type="evidence" value="ECO:0007669"/>
    <property type="project" value="UniProtKB-UniRule"/>
</dbReference>
<evidence type="ECO:0000259" key="4">
    <source>
        <dbReference type="PROSITE" id="PS50102"/>
    </source>
</evidence>
<dbReference type="Pfam" id="PF00076">
    <property type="entry name" value="RRM_1"/>
    <property type="match status" value="1"/>
</dbReference>
<sequence length="525" mass="58033">MDLSFIRDPATVRSRVYVGALAEGTTRKEMEDYFQKYGSIVGVVVNRGFGFIQFESEECAAAVLQDKHGMIHGKKIFVKPAQTGIGSNRPAAQNNVPKPTGVWDAADPSQPPPMAPAPIPWTGAYVRKPDFGAGLMNIPPISYPSWMVVPGRNDCEIIVVSKALTAYAEAIESHLKRLGLLVDLLYPNDDVPIGKVLGNISSRGCLYAVLVTPQNEEHRSITVNILYGQPAEHRNMPVEDAIKFIAENFREKVKRDTIASQAALPTPIATTQALPITPIATHTLKDKHPDHIQSLLVLLAENRMVTVLQYDKIIKYLNERREMQLKVELGDEAGTATAILEEQAQHQKKQQQEMDLQQKILSILNGPSITGSSATNTKPPLAQDNPNRENTIRLLQDPKVQKALDTVLKSTLLQSLDIIKYLNERREMQLKVELGDEAGTATAILEEQAQHQKKQQQEMDLQQKILSILNGPSITGSSATNTKPPLAPDNPNRENTIRLLQDPKVQKALDTVLKSTLLQSLDVSF</sequence>
<evidence type="ECO:0000256" key="3">
    <source>
        <dbReference type="SAM" id="MobiDB-lite"/>
    </source>
</evidence>
<reference evidence="7" key="1">
    <citation type="submission" date="2012-05" db="EMBL/GenBank/DDBJ databases">
        <title>Whole Genome Assembly of Lutzomyia longipalpis.</title>
        <authorList>
            <person name="Richards S."/>
            <person name="Qu C."/>
            <person name="Dillon R."/>
            <person name="Worley K."/>
            <person name="Scherer S."/>
            <person name="Batterton M."/>
            <person name="Taylor A."/>
            <person name="Hawes A."/>
            <person name="Hernandez B."/>
            <person name="Kovar C."/>
            <person name="Mandapat C."/>
            <person name="Pham C."/>
            <person name="Qu C."/>
            <person name="Jing C."/>
            <person name="Bess C."/>
            <person name="Bandaranaike D."/>
            <person name="Ngo D."/>
            <person name="Ongeri F."/>
            <person name="Arias F."/>
            <person name="Lara F."/>
            <person name="Weissenberger G."/>
            <person name="Kamau G."/>
            <person name="Han H."/>
            <person name="Shen H."/>
            <person name="Dinh H."/>
            <person name="Khalil I."/>
            <person name="Jones J."/>
            <person name="Shafer J."/>
            <person name="Jayaseelan J."/>
            <person name="Quiroz J."/>
            <person name="Blankenburg K."/>
            <person name="Nguyen L."/>
            <person name="Jackson L."/>
            <person name="Francisco L."/>
            <person name="Tang L.-Y."/>
            <person name="Pu L.-L."/>
            <person name="Perales L."/>
            <person name="Lorensuhewa L."/>
            <person name="Munidasa M."/>
            <person name="Coyle M."/>
            <person name="Taylor M."/>
            <person name="Puazo M."/>
            <person name="Firestine M."/>
            <person name="Scheel M."/>
            <person name="Javaid M."/>
            <person name="Wang M."/>
            <person name="Li M."/>
            <person name="Tabassum N."/>
            <person name="Saada N."/>
            <person name="Osuji N."/>
            <person name="Aqrawi P."/>
            <person name="Fu Q."/>
            <person name="Thornton R."/>
            <person name="Raj R."/>
            <person name="Goodspeed R."/>
            <person name="Mata R."/>
            <person name="Najjar R."/>
            <person name="Gubbala S."/>
            <person name="Lee S."/>
            <person name="Denson S."/>
            <person name="Patil S."/>
            <person name="Macmil S."/>
            <person name="Qi S."/>
            <person name="Matskevitch T."/>
            <person name="Palculict T."/>
            <person name="Mathew T."/>
            <person name="Vee V."/>
            <person name="Velamala V."/>
            <person name="Korchina V."/>
            <person name="Cai W."/>
            <person name="Liu W."/>
            <person name="Dai W."/>
            <person name="Zou X."/>
            <person name="Zhu Y."/>
            <person name="Zhang Y."/>
            <person name="Wu Y.-Q."/>
            <person name="Xin Y."/>
            <person name="Nazarath L."/>
            <person name="Kovar C."/>
            <person name="Han Y."/>
            <person name="Muzny D."/>
            <person name="Gibbs R."/>
        </authorList>
    </citation>
    <scope>NUCLEOTIDE SEQUENCE [LARGE SCALE GENOMIC DNA]</scope>
    <source>
        <strain evidence="7">Jacobina</strain>
    </source>
</reference>
<dbReference type="EnsemblMetazoa" id="LLOJ003335-RA">
    <property type="protein sequence ID" value="LLOJ003335-PA"/>
    <property type="gene ID" value="LLOJ003335"/>
</dbReference>
<protein>
    <submittedName>
        <fullName evidence="5">Putative nuclear polyadenylated rna-binding protein 3</fullName>
    </submittedName>
</protein>
<dbReference type="VEuPathDB" id="VectorBase:LLONM1_008812"/>
<dbReference type="Gene3D" id="3.40.50.800">
    <property type="entry name" value="Anticodon-binding domain"/>
    <property type="match status" value="1"/>
</dbReference>
<dbReference type="PROSITE" id="PS50102">
    <property type="entry name" value="RRM"/>
    <property type="match status" value="1"/>
</dbReference>
<dbReference type="InterPro" id="IPR035979">
    <property type="entry name" value="RBD_domain_sf"/>
</dbReference>
<feature type="region of interest" description="Disordered" evidence="3">
    <location>
        <begin position="368"/>
        <end position="387"/>
    </location>
</feature>
<evidence type="ECO:0000256" key="1">
    <source>
        <dbReference type="ARBA" id="ARBA00022884"/>
    </source>
</evidence>
<reference evidence="5" key="2">
    <citation type="journal article" date="2020" name="BMC">
        <title>Leishmania infection induces a limited differential gene expression in the sand fly midgut.</title>
        <authorList>
            <person name="Coutinho-Abreu I.V."/>
            <person name="Serafim T.D."/>
            <person name="Meneses C."/>
            <person name="Kamhawi S."/>
            <person name="Oliveira F."/>
            <person name="Valenzuela J.G."/>
        </authorList>
    </citation>
    <scope>NUCLEOTIDE SEQUENCE</scope>
    <source>
        <strain evidence="5">Jacobina</strain>
        <tissue evidence="5">Midgut</tissue>
    </source>
</reference>
<organism evidence="6 7">
    <name type="scientific">Lutzomyia longipalpis</name>
    <name type="common">Sand fly</name>
    <dbReference type="NCBI Taxonomy" id="7200"/>
    <lineage>
        <taxon>Eukaryota</taxon>
        <taxon>Metazoa</taxon>
        <taxon>Ecdysozoa</taxon>
        <taxon>Arthropoda</taxon>
        <taxon>Hexapoda</taxon>
        <taxon>Insecta</taxon>
        <taxon>Pterygota</taxon>
        <taxon>Neoptera</taxon>
        <taxon>Endopterygota</taxon>
        <taxon>Diptera</taxon>
        <taxon>Nematocera</taxon>
        <taxon>Psychodoidea</taxon>
        <taxon>Psychodidae</taxon>
        <taxon>Lutzomyia</taxon>
        <taxon>Lutzomyia</taxon>
    </lineage>
</organism>
<dbReference type="InterPro" id="IPR052600">
    <property type="entry name" value="Nuc_rcpt_coact/corep"/>
</dbReference>
<dbReference type="Gene3D" id="3.30.70.330">
    <property type="match status" value="1"/>
</dbReference>
<evidence type="ECO:0000256" key="2">
    <source>
        <dbReference type="PROSITE-ProRule" id="PRU00176"/>
    </source>
</evidence>
<dbReference type="PANTHER" id="PTHR23295:SF6">
    <property type="entry name" value="NEOSIN, ISOFORM A"/>
    <property type="match status" value="1"/>
</dbReference>
<dbReference type="Pfam" id="PF03129">
    <property type="entry name" value="HGTP_anticodon"/>
    <property type="match status" value="1"/>
</dbReference>
<dbReference type="EMBL" id="GITU01006159">
    <property type="protein sequence ID" value="MBC1174862.1"/>
    <property type="molecule type" value="Transcribed_RNA"/>
</dbReference>
<reference evidence="6" key="3">
    <citation type="submission" date="2020-05" db="UniProtKB">
        <authorList>
            <consortium name="EnsemblMetazoa"/>
        </authorList>
    </citation>
    <scope>IDENTIFICATION</scope>
    <source>
        <strain evidence="6">Jacobina</strain>
    </source>
</reference>
<dbReference type="InterPro" id="IPR036621">
    <property type="entry name" value="Anticodon-bd_dom_sf"/>
</dbReference>
<accession>A0A1B0CG34</accession>
<dbReference type="SUPFAM" id="SSF52954">
    <property type="entry name" value="Class II aaRS ABD-related"/>
    <property type="match status" value="1"/>
</dbReference>
<dbReference type="InterPro" id="IPR000504">
    <property type="entry name" value="RRM_dom"/>
</dbReference>
<evidence type="ECO:0000313" key="5">
    <source>
        <dbReference type="EMBL" id="MBC1174862.1"/>
    </source>
</evidence>
<dbReference type="SUPFAM" id="SSF54928">
    <property type="entry name" value="RNA-binding domain, RBD"/>
    <property type="match status" value="1"/>
</dbReference>
<evidence type="ECO:0000313" key="7">
    <source>
        <dbReference type="Proteomes" id="UP000092461"/>
    </source>
</evidence>
<dbReference type="VEuPathDB" id="VectorBase:LLOJ003335"/>
<evidence type="ECO:0000313" key="6">
    <source>
        <dbReference type="EnsemblMetazoa" id="LLOJ003335-PA"/>
    </source>
</evidence>
<dbReference type="EMBL" id="AJWK01010695">
    <property type="status" value="NOT_ANNOTATED_CDS"/>
    <property type="molecule type" value="Genomic_DNA"/>
</dbReference>
<dbReference type="InterPro" id="IPR012677">
    <property type="entry name" value="Nucleotide-bd_a/b_plait_sf"/>
</dbReference>
<feature type="domain" description="RRM" evidence="4">
    <location>
        <begin position="14"/>
        <end position="83"/>
    </location>
</feature>
<dbReference type="AlphaFoldDB" id="A0A1B0CG34"/>
<dbReference type="SMART" id="SM00360">
    <property type="entry name" value="RRM"/>
    <property type="match status" value="1"/>
</dbReference>
<dbReference type="EMBL" id="AJWK01010696">
    <property type="status" value="NOT_ANNOTATED_CDS"/>
    <property type="molecule type" value="Genomic_DNA"/>
</dbReference>
<feature type="compositionally biased region" description="Polar residues" evidence="3">
    <location>
        <begin position="472"/>
        <end position="483"/>
    </location>
</feature>
<name>A0A1B0CG34_LUTLO</name>
<proteinExistence type="predicted"/>
<keyword evidence="1 2" id="KW-0694">RNA-binding</keyword>
<feature type="compositionally biased region" description="Polar residues" evidence="3">
    <location>
        <begin position="368"/>
        <end position="385"/>
    </location>
</feature>
<keyword evidence="7" id="KW-1185">Reference proteome</keyword>
<dbReference type="PANTHER" id="PTHR23295">
    <property type="entry name" value="NUCLEAR RECEPTOR COACTIVATOR 5-RELATED"/>
    <property type="match status" value="1"/>
</dbReference>
<dbReference type="Proteomes" id="UP000092461">
    <property type="component" value="Unassembled WGS sequence"/>
</dbReference>
<feature type="region of interest" description="Disordered" evidence="3">
    <location>
        <begin position="472"/>
        <end position="494"/>
    </location>
</feature>
<dbReference type="InterPro" id="IPR004154">
    <property type="entry name" value="Anticodon-bd"/>
</dbReference>